<keyword evidence="2" id="KW-1133">Transmembrane helix</keyword>
<feature type="region of interest" description="Disordered" evidence="1">
    <location>
        <begin position="56"/>
        <end position="76"/>
    </location>
</feature>
<keyword evidence="2" id="KW-0472">Membrane</keyword>
<accession>A0A0B7NQD9</accession>
<feature type="compositionally biased region" description="Polar residues" evidence="1">
    <location>
        <begin position="66"/>
        <end position="76"/>
    </location>
</feature>
<feature type="transmembrane region" description="Helical" evidence="2">
    <location>
        <begin position="158"/>
        <end position="179"/>
    </location>
</feature>
<evidence type="ECO:0000256" key="1">
    <source>
        <dbReference type="SAM" id="MobiDB-lite"/>
    </source>
</evidence>
<gene>
    <name evidence="3" type="primary">PARPA_11493.1 scaffold 44147</name>
</gene>
<dbReference type="Proteomes" id="UP000054107">
    <property type="component" value="Unassembled WGS sequence"/>
</dbReference>
<sequence>MFNNSYLNGSDADDNAIADAHGLQNSDVSLHLQPNVSSSGTYQRNEKHALYVDDYDRTTDADDNPPSYSSATTQASVDPFNSVEGIPLDPYHAQPSTEELEETAPLMSAETEDEHTTTTIPQPSAPFVNQIDIVSPYNTVDTVDNKSKRVRPCSLTRVLLGLAIFTFGITLMATALATIKCYSHCREEDRCKHCEEKLHNGFMAAGFSFFILTSLCIIWKVIKFAVF</sequence>
<evidence type="ECO:0000256" key="2">
    <source>
        <dbReference type="SAM" id="Phobius"/>
    </source>
</evidence>
<name>A0A0B7NQD9_9FUNG</name>
<dbReference type="AlphaFoldDB" id="A0A0B7NQD9"/>
<dbReference type="EMBL" id="LN733620">
    <property type="protein sequence ID" value="CEP17199.1"/>
    <property type="molecule type" value="Genomic_DNA"/>
</dbReference>
<evidence type="ECO:0000313" key="4">
    <source>
        <dbReference type="Proteomes" id="UP000054107"/>
    </source>
</evidence>
<dbReference type="OrthoDB" id="2224708at2759"/>
<protein>
    <submittedName>
        <fullName evidence="3">Uncharacterized protein</fullName>
    </submittedName>
</protein>
<reference evidence="3 4" key="1">
    <citation type="submission" date="2014-09" db="EMBL/GenBank/DDBJ databases">
        <authorList>
            <person name="Ellenberger Sabrina"/>
        </authorList>
    </citation>
    <scope>NUCLEOTIDE SEQUENCE [LARGE SCALE GENOMIC DNA]</scope>
    <source>
        <strain evidence="3 4">CBS 412.66</strain>
    </source>
</reference>
<organism evidence="3 4">
    <name type="scientific">Parasitella parasitica</name>
    <dbReference type="NCBI Taxonomy" id="35722"/>
    <lineage>
        <taxon>Eukaryota</taxon>
        <taxon>Fungi</taxon>
        <taxon>Fungi incertae sedis</taxon>
        <taxon>Mucoromycota</taxon>
        <taxon>Mucoromycotina</taxon>
        <taxon>Mucoromycetes</taxon>
        <taxon>Mucorales</taxon>
        <taxon>Mucorineae</taxon>
        <taxon>Mucoraceae</taxon>
        <taxon>Parasitella</taxon>
    </lineage>
</organism>
<proteinExistence type="predicted"/>
<feature type="transmembrane region" description="Helical" evidence="2">
    <location>
        <begin position="200"/>
        <end position="222"/>
    </location>
</feature>
<keyword evidence="2" id="KW-0812">Transmembrane</keyword>
<evidence type="ECO:0000313" key="3">
    <source>
        <dbReference type="EMBL" id="CEP17199.1"/>
    </source>
</evidence>
<keyword evidence="4" id="KW-1185">Reference proteome</keyword>